<evidence type="ECO:0000313" key="3">
    <source>
        <dbReference type="EMBL" id="OAN52743.1"/>
    </source>
</evidence>
<dbReference type="Proteomes" id="UP000078428">
    <property type="component" value="Unassembled WGS sequence"/>
</dbReference>
<dbReference type="PANTHER" id="PTHR34477">
    <property type="entry name" value="UPF0213 PROTEIN YHBQ"/>
    <property type="match status" value="1"/>
</dbReference>
<evidence type="ECO:0000259" key="2">
    <source>
        <dbReference type="PROSITE" id="PS50164"/>
    </source>
</evidence>
<protein>
    <submittedName>
        <fullName evidence="3">Excinuclease ABC subunit C</fullName>
    </submittedName>
</protein>
<reference evidence="3 4" key="1">
    <citation type="submission" date="2016-04" db="EMBL/GenBank/DDBJ databases">
        <title>Draft genome sequence of freshwater magnetotactic bacteria Magnetospirillum marisnigri SP-1 and Magnetospirillum moscoviense BB-1.</title>
        <authorList>
            <person name="Koziaeva V."/>
            <person name="Dziuba M.V."/>
            <person name="Ivanov T.M."/>
            <person name="Kuznetsov B."/>
            <person name="Grouzdev D.S."/>
        </authorList>
    </citation>
    <scope>NUCLEOTIDE SEQUENCE [LARGE SCALE GENOMIC DNA]</scope>
    <source>
        <strain evidence="3 4">SP-1</strain>
    </source>
</reference>
<keyword evidence="4" id="KW-1185">Reference proteome</keyword>
<comment type="similarity">
    <text evidence="1">Belongs to the UPF0213 family.</text>
</comment>
<dbReference type="SUPFAM" id="SSF82771">
    <property type="entry name" value="GIY-YIG endonuclease"/>
    <property type="match status" value="1"/>
</dbReference>
<dbReference type="InterPro" id="IPR000305">
    <property type="entry name" value="GIY-YIG_endonuc"/>
</dbReference>
<dbReference type="Pfam" id="PF01541">
    <property type="entry name" value="GIY-YIG"/>
    <property type="match status" value="1"/>
</dbReference>
<dbReference type="Gene3D" id="3.40.1440.10">
    <property type="entry name" value="GIY-YIG endonuclease"/>
    <property type="match status" value="1"/>
</dbReference>
<proteinExistence type="inferred from homology"/>
<dbReference type="PROSITE" id="PS50164">
    <property type="entry name" value="GIY_YIG"/>
    <property type="match status" value="1"/>
</dbReference>
<dbReference type="STRING" id="1285242.A6A04_15705"/>
<accession>A0A178MSB8</accession>
<sequence length="76" mass="8551">MLNERGVAYTGIATDVEDRLRRHNCGQGAKFTRGQGPWRMIHVEGPLDHGDALRREAAIKKDRAFKARLKAAVRLP</sequence>
<dbReference type="InterPro" id="IPR050190">
    <property type="entry name" value="UPF0213_domain"/>
</dbReference>
<evidence type="ECO:0000313" key="4">
    <source>
        <dbReference type="Proteomes" id="UP000078428"/>
    </source>
</evidence>
<feature type="domain" description="GIY-YIG" evidence="2">
    <location>
        <begin position="1"/>
        <end position="71"/>
    </location>
</feature>
<evidence type="ECO:0000256" key="1">
    <source>
        <dbReference type="ARBA" id="ARBA00007435"/>
    </source>
</evidence>
<dbReference type="AlphaFoldDB" id="A0A178MSB8"/>
<name>A0A178MSB8_9PROT</name>
<dbReference type="EMBL" id="LWQT01000043">
    <property type="protein sequence ID" value="OAN52743.1"/>
    <property type="molecule type" value="Genomic_DNA"/>
</dbReference>
<dbReference type="PANTHER" id="PTHR34477:SF1">
    <property type="entry name" value="UPF0213 PROTEIN YHBQ"/>
    <property type="match status" value="1"/>
</dbReference>
<comment type="caution">
    <text evidence="3">The sequence shown here is derived from an EMBL/GenBank/DDBJ whole genome shotgun (WGS) entry which is preliminary data.</text>
</comment>
<dbReference type="InterPro" id="IPR035901">
    <property type="entry name" value="GIY-YIG_endonuc_sf"/>
</dbReference>
<gene>
    <name evidence="3" type="ORF">A6A04_15705</name>
</gene>
<organism evidence="3 4">
    <name type="scientific">Paramagnetospirillum marisnigri</name>
    <dbReference type="NCBI Taxonomy" id="1285242"/>
    <lineage>
        <taxon>Bacteria</taxon>
        <taxon>Pseudomonadati</taxon>
        <taxon>Pseudomonadota</taxon>
        <taxon>Alphaproteobacteria</taxon>
        <taxon>Rhodospirillales</taxon>
        <taxon>Magnetospirillaceae</taxon>
        <taxon>Paramagnetospirillum</taxon>
    </lineage>
</organism>